<dbReference type="InterPro" id="IPR045056">
    <property type="entry name" value="Nop56/Nop58"/>
</dbReference>
<dbReference type="PANTHER" id="PTHR10894">
    <property type="entry name" value="NUCLEOLAR PROTEIN 5 NUCLEOLAR PROTEIN NOP5 NOP58"/>
    <property type="match status" value="1"/>
</dbReference>
<dbReference type="GO" id="GO:0031428">
    <property type="term" value="C:box C/D methylation guide snoRNP complex"/>
    <property type="evidence" value="ECO:0007669"/>
    <property type="project" value="InterPro"/>
</dbReference>
<organism evidence="4 5">
    <name type="scientific">Candidatus Bilamarchaeum dharawalense</name>
    <dbReference type="NCBI Taxonomy" id="2885759"/>
    <lineage>
        <taxon>Archaea</taxon>
        <taxon>Candidatus Micrarchaeota</taxon>
        <taxon>Candidatus Micrarchaeia</taxon>
        <taxon>Candidatus Anstonellales</taxon>
        <taxon>Candidatus Bilamarchaeaceae</taxon>
        <taxon>Candidatus Bilamarchaeum</taxon>
    </lineage>
</organism>
<dbReference type="PROSITE" id="PS51358">
    <property type="entry name" value="NOP"/>
    <property type="match status" value="1"/>
</dbReference>
<feature type="compositionally biased region" description="Polar residues" evidence="2">
    <location>
        <begin position="293"/>
        <end position="306"/>
    </location>
</feature>
<feature type="region of interest" description="Disordered" evidence="2">
    <location>
        <begin position="282"/>
        <end position="313"/>
    </location>
</feature>
<evidence type="ECO:0000256" key="2">
    <source>
        <dbReference type="SAM" id="MobiDB-lite"/>
    </source>
</evidence>
<feature type="domain" description="Nop" evidence="3">
    <location>
        <begin position="163"/>
        <end position="279"/>
    </location>
</feature>
<dbReference type="AlphaFoldDB" id="A0A5E4LPW3"/>
<dbReference type="PANTHER" id="PTHR10894:SF0">
    <property type="entry name" value="NUCLEOLAR PROTEIN 56"/>
    <property type="match status" value="1"/>
</dbReference>
<dbReference type="Gene3D" id="1.10.246.90">
    <property type="entry name" value="Nop domain"/>
    <property type="match status" value="1"/>
</dbReference>
<evidence type="ECO:0000259" key="3">
    <source>
        <dbReference type="PROSITE" id="PS51358"/>
    </source>
</evidence>
<feature type="region of interest" description="Disordered" evidence="2">
    <location>
        <begin position="1"/>
        <end position="22"/>
    </location>
</feature>
<dbReference type="Proteomes" id="UP000789941">
    <property type="component" value="Unassembled WGS sequence"/>
</dbReference>
<evidence type="ECO:0000256" key="1">
    <source>
        <dbReference type="ARBA" id="ARBA00009211"/>
    </source>
</evidence>
<comment type="similarity">
    <text evidence="1">Belongs to the NOP5/NOP56 family.</text>
</comment>
<dbReference type="InterPro" id="IPR036070">
    <property type="entry name" value="Nop_dom_sf"/>
</dbReference>
<evidence type="ECO:0000313" key="4">
    <source>
        <dbReference type="EMBL" id="VVC04034.1"/>
    </source>
</evidence>
<dbReference type="InterPro" id="IPR002687">
    <property type="entry name" value="Nop_dom"/>
</dbReference>
<gene>
    <name evidence="4" type="ORF">LFW2832_00693</name>
</gene>
<dbReference type="SMART" id="SM00931">
    <property type="entry name" value="NOSIC"/>
    <property type="match status" value="1"/>
</dbReference>
<sequence>MGKPQRNFRGPSRGPSDKEFADKRERFLKRTRQAVMEALKSRDMLLGTVTRSIEDLDKTINLLGEKLEDWYAIYFPELKAEDKLQYAKATLVIDRENIDEKEVATIFGQKKASEVIAASKTSLGVQLSPRDLSECISLSRMIVSLEKLRKEYEIYQKELAEELCPNLSEVGGADIAAKLVSHMGTLSRLAMLPASAIQVIGAEKALFKHLKNRKVPPPKHGIIFQHAKISSAPKAVRGKIARTLANKLCLAAKADAFTKRRISAELRKDFDERVAQIMKDYELEKAKPKPDPIQQNIPPSKPVQQQKFEHRRK</sequence>
<accession>A0A5E4LPW3</accession>
<protein>
    <submittedName>
        <fullName evidence="4">Putative NOP5 family protein</fullName>
    </submittedName>
</protein>
<reference evidence="4 5" key="1">
    <citation type="submission" date="2019-08" db="EMBL/GenBank/DDBJ databases">
        <authorList>
            <person name="Vazquez-Campos X."/>
        </authorList>
    </citation>
    <scope>NUCLEOTIDE SEQUENCE [LARGE SCALE GENOMIC DNA]</scope>
    <source>
        <strain evidence="4">LFW-283_2</strain>
    </source>
</reference>
<dbReference type="Pfam" id="PF01798">
    <property type="entry name" value="Nop"/>
    <property type="match status" value="1"/>
</dbReference>
<dbReference type="Gene3D" id="1.10.287.4070">
    <property type="match status" value="1"/>
</dbReference>
<dbReference type="SUPFAM" id="SSF89124">
    <property type="entry name" value="Nop domain"/>
    <property type="match status" value="1"/>
</dbReference>
<dbReference type="GO" id="GO:0030515">
    <property type="term" value="F:snoRNA binding"/>
    <property type="evidence" value="ECO:0007669"/>
    <property type="project" value="InterPro"/>
</dbReference>
<comment type="caution">
    <text evidence="4">The sequence shown here is derived from an EMBL/GenBank/DDBJ whole genome shotgun (WGS) entry which is preliminary data.</text>
</comment>
<dbReference type="InterPro" id="IPR042239">
    <property type="entry name" value="Nop_C"/>
</dbReference>
<dbReference type="InterPro" id="IPR012976">
    <property type="entry name" value="NOSIC"/>
</dbReference>
<dbReference type="EMBL" id="CABMJJ010000009">
    <property type="protein sequence ID" value="VVC04034.1"/>
    <property type="molecule type" value="Genomic_DNA"/>
</dbReference>
<name>A0A5E4LPW3_9ARCH</name>
<proteinExistence type="inferred from homology"/>
<evidence type="ECO:0000313" key="5">
    <source>
        <dbReference type="Proteomes" id="UP000789941"/>
    </source>
</evidence>